<dbReference type="SUPFAM" id="SSF53850">
    <property type="entry name" value="Periplasmic binding protein-like II"/>
    <property type="match status" value="1"/>
</dbReference>
<keyword evidence="3" id="KW-0238">DNA-binding</keyword>
<sequence>MASPMTEPKPPPDTNAAALARVNLKLLQTFMLVAENGSFKAAADRARRSQSAISMQIKQLEDQLGARLFNRTTRDVKLTPEGSKLFASTQRGLQEVGIGLRNVQEALAIRRGQVALACAPTIASTHLPRILAEFERDYPGIKMLLSELKSADLYQAIGTDAVDFGIGPISGNPDLDFEPLLDDPLHALIPTRMCPHNRRSITLTDLSALPLLHFHTTTLMGAMLEREAAARGMVLNVRYRCIQAETLVAMAEAGIGAAILTQSVVRFAQPNHSRVYRIVEPELVHRYGIVRKRGKELSPAAERLAQLIRTSLRQV</sequence>
<evidence type="ECO:0000256" key="1">
    <source>
        <dbReference type="ARBA" id="ARBA00009437"/>
    </source>
</evidence>
<keyword evidence="7" id="KW-1185">Reference proteome</keyword>
<feature type="domain" description="HTH lysR-type" evidence="5">
    <location>
        <begin position="22"/>
        <end position="79"/>
    </location>
</feature>
<dbReference type="Gene3D" id="3.40.190.290">
    <property type="match status" value="1"/>
</dbReference>
<dbReference type="SUPFAM" id="SSF46785">
    <property type="entry name" value="Winged helix' DNA-binding domain"/>
    <property type="match status" value="1"/>
</dbReference>
<reference evidence="6 7" key="1">
    <citation type="submission" date="2018-03" db="EMBL/GenBank/DDBJ databases">
        <title>The draft genome of Mesorhizobium sp. 6GN-30.</title>
        <authorList>
            <person name="Liu L."/>
            <person name="Li L."/>
            <person name="Wang T."/>
            <person name="Zhang X."/>
            <person name="Liang L."/>
        </authorList>
    </citation>
    <scope>NUCLEOTIDE SEQUENCE [LARGE SCALE GENOMIC DNA]</scope>
    <source>
        <strain evidence="6 7">6GN30</strain>
    </source>
</reference>
<evidence type="ECO:0000313" key="6">
    <source>
        <dbReference type="EMBL" id="PSJ58014.1"/>
    </source>
</evidence>
<comment type="similarity">
    <text evidence="1">Belongs to the LysR transcriptional regulatory family.</text>
</comment>
<organism evidence="6 7">
    <name type="scientific">Kumtagia ephedrae</name>
    <dbReference type="NCBI Taxonomy" id="2116701"/>
    <lineage>
        <taxon>Bacteria</taxon>
        <taxon>Pseudomonadati</taxon>
        <taxon>Pseudomonadota</taxon>
        <taxon>Alphaproteobacteria</taxon>
        <taxon>Hyphomicrobiales</taxon>
        <taxon>Phyllobacteriaceae</taxon>
        <taxon>Kumtagia</taxon>
    </lineage>
</organism>
<dbReference type="AlphaFoldDB" id="A0A2P7S6A7"/>
<protein>
    <submittedName>
        <fullName evidence="6">LysR family transcriptional regulator</fullName>
    </submittedName>
</protein>
<accession>A0A2P7S6A7</accession>
<dbReference type="Proteomes" id="UP000241229">
    <property type="component" value="Unassembled WGS sequence"/>
</dbReference>
<dbReference type="Gene3D" id="1.10.10.10">
    <property type="entry name" value="Winged helix-like DNA-binding domain superfamily/Winged helix DNA-binding domain"/>
    <property type="match status" value="1"/>
</dbReference>
<dbReference type="PROSITE" id="PS50931">
    <property type="entry name" value="HTH_LYSR"/>
    <property type="match status" value="1"/>
</dbReference>
<dbReference type="PRINTS" id="PR00039">
    <property type="entry name" value="HTHLYSR"/>
</dbReference>
<dbReference type="GO" id="GO:0003700">
    <property type="term" value="F:DNA-binding transcription factor activity"/>
    <property type="evidence" value="ECO:0007669"/>
    <property type="project" value="InterPro"/>
</dbReference>
<dbReference type="Pfam" id="PF03466">
    <property type="entry name" value="LysR_substrate"/>
    <property type="match status" value="1"/>
</dbReference>
<dbReference type="InterPro" id="IPR000847">
    <property type="entry name" value="LysR_HTH_N"/>
</dbReference>
<evidence type="ECO:0000313" key="7">
    <source>
        <dbReference type="Proteomes" id="UP000241229"/>
    </source>
</evidence>
<dbReference type="InterPro" id="IPR005119">
    <property type="entry name" value="LysR_subst-bd"/>
</dbReference>
<dbReference type="PANTHER" id="PTHR30419:SF8">
    <property type="entry name" value="NITROGEN ASSIMILATION TRANSCRIPTIONAL ACTIVATOR-RELATED"/>
    <property type="match status" value="1"/>
</dbReference>
<proteinExistence type="inferred from homology"/>
<dbReference type="GO" id="GO:0003677">
    <property type="term" value="F:DNA binding"/>
    <property type="evidence" value="ECO:0007669"/>
    <property type="project" value="UniProtKB-KW"/>
</dbReference>
<dbReference type="GO" id="GO:0005829">
    <property type="term" value="C:cytosol"/>
    <property type="evidence" value="ECO:0007669"/>
    <property type="project" value="TreeGrafter"/>
</dbReference>
<keyword evidence="2" id="KW-0805">Transcription regulation</keyword>
<dbReference type="EMBL" id="PXYK01000015">
    <property type="protein sequence ID" value="PSJ58014.1"/>
    <property type="molecule type" value="Genomic_DNA"/>
</dbReference>
<dbReference type="FunFam" id="1.10.10.10:FF:000001">
    <property type="entry name" value="LysR family transcriptional regulator"/>
    <property type="match status" value="1"/>
</dbReference>
<dbReference type="InterPro" id="IPR036390">
    <property type="entry name" value="WH_DNA-bd_sf"/>
</dbReference>
<dbReference type="PANTHER" id="PTHR30419">
    <property type="entry name" value="HTH-TYPE TRANSCRIPTIONAL REGULATOR YBHD"/>
    <property type="match status" value="1"/>
</dbReference>
<evidence type="ECO:0000256" key="2">
    <source>
        <dbReference type="ARBA" id="ARBA00023015"/>
    </source>
</evidence>
<dbReference type="Pfam" id="PF00126">
    <property type="entry name" value="HTH_1"/>
    <property type="match status" value="1"/>
</dbReference>
<evidence type="ECO:0000256" key="4">
    <source>
        <dbReference type="ARBA" id="ARBA00023163"/>
    </source>
</evidence>
<evidence type="ECO:0000256" key="3">
    <source>
        <dbReference type="ARBA" id="ARBA00023125"/>
    </source>
</evidence>
<comment type="caution">
    <text evidence="6">The sequence shown here is derived from an EMBL/GenBank/DDBJ whole genome shotgun (WGS) entry which is preliminary data.</text>
</comment>
<name>A0A2P7S6A7_9HYPH</name>
<keyword evidence="4" id="KW-0804">Transcription</keyword>
<gene>
    <name evidence="6" type="ORF">C7I84_16235</name>
</gene>
<evidence type="ECO:0000259" key="5">
    <source>
        <dbReference type="PROSITE" id="PS50931"/>
    </source>
</evidence>
<dbReference type="InterPro" id="IPR036388">
    <property type="entry name" value="WH-like_DNA-bd_sf"/>
</dbReference>
<dbReference type="InterPro" id="IPR050950">
    <property type="entry name" value="HTH-type_LysR_regulators"/>
</dbReference>
<dbReference type="OrthoDB" id="9791253at2"/>